<feature type="transmembrane region" description="Helical" evidence="2">
    <location>
        <begin position="383"/>
        <end position="406"/>
    </location>
</feature>
<dbReference type="EMBL" id="NIDE01000001">
    <property type="protein sequence ID" value="OWK46849.1"/>
    <property type="molecule type" value="Genomic_DNA"/>
</dbReference>
<evidence type="ECO:0000313" key="5">
    <source>
        <dbReference type="Proteomes" id="UP000214646"/>
    </source>
</evidence>
<keyword evidence="2" id="KW-0472">Membrane</keyword>
<feature type="region of interest" description="Disordered" evidence="1">
    <location>
        <begin position="413"/>
        <end position="474"/>
    </location>
</feature>
<dbReference type="InterPro" id="IPR011044">
    <property type="entry name" value="Quino_amine_DH_bsu"/>
</dbReference>
<dbReference type="InterPro" id="IPR037524">
    <property type="entry name" value="PA14/GLEYA"/>
</dbReference>
<dbReference type="SUPFAM" id="SSF50969">
    <property type="entry name" value="YVTN repeat-like/Quinoprotein amine dehydrogenase"/>
    <property type="match status" value="1"/>
</dbReference>
<feature type="compositionally biased region" description="Pro residues" evidence="1">
    <location>
        <begin position="841"/>
        <end position="852"/>
    </location>
</feature>
<reference evidence="5" key="1">
    <citation type="submission" date="2017-06" db="EMBL/GenBank/DDBJ databases">
        <title>Genome analysis of Fimbriiglobus ruber SP5, the first member of the order Planctomycetales with confirmed chitinolytic capability.</title>
        <authorList>
            <person name="Ravin N.V."/>
            <person name="Rakitin A.L."/>
            <person name="Ivanova A.A."/>
            <person name="Beletsky A.V."/>
            <person name="Kulichevskaya I.S."/>
            <person name="Mardanov A.V."/>
            <person name="Dedysh S.N."/>
        </authorList>
    </citation>
    <scope>NUCLEOTIDE SEQUENCE [LARGE SCALE GENOMIC DNA]</scope>
    <source>
        <strain evidence="5">SP5</strain>
    </source>
</reference>
<feature type="domain" description="PA14" evidence="3">
    <location>
        <begin position="1155"/>
        <end position="1297"/>
    </location>
</feature>
<comment type="caution">
    <text evidence="4">The sequence shown here is derived from an EMBL/GenBank/DDBJ whole genome shotgun (WGS) entry which is preliminary data.</text>
</comment>
<dbReference type="InterPro" id="IPR011009">
    <property type="entry name" value="Kinase-like_dom_sf"/>
</dbReference>
<dbReference type="SUPFAM" id="SSF56112">
    <property type="entry name" value="Protein kinase-like (PK-like)"/>
    <property type="match status" value="1"/>
</dbReference>
<dbReference type="Gene3D" id="3.90.182.10">
    <property type="entry name" value="Toxin - Anthrax Protective Antigen,domain 1"/>
    <property type="match status" value="1"/>
</dbReference>
<dbReference type="Gene3D" id="1.10.510.10">
    <property type="entry name" value="Transferase(Phosphotransferase) domain 1"/>
    <property type="match status" value="1"/>
</dbReference>
<sequence length="1309" mass="140780">MSWPLPQEINEAIQSPSVSFADPDLKAGDPVVGATGLPLPRSGNFADVYQIRGADGRDWAVKCFTRPVVGLDKRYDKIGTALADAKLPFTIGFTFLKDGIRHAGHWYPAVKMEWVEGLQLNQFVRENAGKPHVLNALLQMWTKVAKRLRDAGLAHADLQHGNVLLVAGSKPGSFGLKLIDYDGMYLPALANQPSGELGHAAYQHPQRAETRVYSQDLDRFPHLVVASALKGLAVVGKELWDRYDTGDNLLFTEADLRNPAGSKLIHELWQTGHPEVRALVGRLAVSARRPLTQTPWLDSIAPDGAPTLLTPEEDYDAAVALGLAAPRFAAVVQSMPSTATVAALPTVVAPALAAPVNALDFGDDDDRAAESDEPRKKKSSVPILIAAVIGMLVIGGGAIGALALMFGKTRDVTQVSTPPEGTSQTNVPKVDSPPTKKDPADKNPAKPGDDTKPRTQPAGSGTNPPPQNTVTGPVQNPFQVKVEEQEPNPIQYPGNLRVLNARWVANPTAVGSNRWPDWMGVTSDSLAVLFRYYNERSIGILDTATGSPVGGFSGPEFGNLAAEPVPLAGGKLVTQSIGSDEAVVWDVKTWQVVRRFPSRTFPGAVRLPWLLGMTKDGRYLAVGVRGLLGIKPTPEPGENLPAYARGSVVVVDTRDNREIARTELCGGLFSFTDDDSALMIADDYGRVSKVVLESGSVTSSNADLKNRCPVLAITPKGDRVYYEVPTPDGKLAHIYDAATGQLVSALPSVYRNRGLALTPDGKWLLTFAMLNIGKNPVGLHVAIDDANTLANVAWIKVPGATGAARMRLTPDGTGILLSRQTSSTFAYYTIPGDLVASGTRPKPPTPTPPPGTPAKTAVVEKKSPVPDDEAAAKSDADIKAVFKTEYAKKSAADKKVLAKKLLELADKTPDDMTARYVMLRSAKDLAIDGLDATMAVQSIEKLGTLYEVDANELKVTALEKILAAGSGATLYRAIIDAATSATDAAEEQDSFDLAIRYATMIVTANRKGNLAPTDESEARVAQLKKLRDQYGKVKAAIDSLKDTPNDAEANLLVGRFRCFTLGKWADGAKNLAKSNNAPLKELGEQEVAPPTDAAGMAKLGDTWWEFAHDGSADASEKKMAEARARHWYNTALPELTGLALAKVQGRLDLTVGMNVYKPGLILEFVKLPDNIQKKPRIEPRLLHDATEFSPPPGKAAGTYTVRWTGYVVPPKPGRYRFVVSPSNNSLGFKFQVGKHPLIADRVTARGNKPEIVVTLTDKPTPLAFEHQGFTFNGEQVKILWSSANSKEGTEELVPAECLFHDKKAEILLK</sequence>
<feature type="region of interest" description="Disordered" evidence="1">
    <location>
        <begin position="836"/>
        <end position="857"/>
    </location>
</feature>
<dbReference type="OrthoDB" id="243087at2"/>
<evidence type="ECO:0000259" key="3">
    <source>
        <dbReference type="PROSITE" id="PS51820"/>
    </source>
</evidence>
<dbReference type="PROSITE" id="PS51820">
    <property type="entry name" value="PA14"/>
    <property type="match status" value="1"/>
</dbReference>
<proteinExistence type="predicted"/>
<accession>A0A225EBZ0</accession>
<feature type="region of interest" description="Disordered" evidence="1">
    <location>
        <begin position="359"/>
        <end position="379"/>
    </location>
</feature>
<evidence type="ECO:0000313" key="4">
    <source>
        <dbReference type="EMBL" id="OWK46849.1"/>
    </source>
</evidence>
<name>A0A225EBZ0_9BACT</name>
<feature type="compositionally biased region" description="Basic and acidic residues" evidence="1">
    <location>
        <begin position="434"/>
        <end position="453"/>
    </location>
</feature>
<dbReference type="Gene3D" id="2.130.10.10">
    <property type="entry name" value="YVTN repeat-like/Quinoprotein amine dehydrogenase"/>
    <property type="match status" value="2"/>
</dbReference>
<dbReference type="Proteomes" id="UP000214646">
    <property type="component" value="Unassembled WGS sequence"/>
</dbReference>
<keyword evidence="5" id="KW-1185">Reference proteome</keyword>
<protein>
    <recommendedName>
        <fullName evidence="3">PA14 domain-containing protein</fullName>
    </recommendedName>
</protein>
<dbReference type="SUPFAM" id="SSF56988">
    <property type="entry name" value="Anthrax protective antigen"/>
    <property type="match status" value="1"/>
</dbReference>
<dbReference type="InterPro" id="IPR015943">
    <property type="entry name" value="WD40/YVTN_repeat-like_dom_sf"/>
</dbReference>
<organism evidence="4 5">
    <name type="scientific">Fimbriiglobus ruber</name>
    <dbReference type="NCBI Taxonomy" id="1908690"/>
    <lineage>
        <taxon>Bacteria</taxon>
        <taxon>Pseudomonadati</taxon>
        <taxon>Planctomycetota</taxon>
        <taxon>Planctomycetia</taxon>
        <taxon>Gemmatales</taxon>
        <taxon>Gemmataceae</taxon>
        <taxon>Fimbriiglobus</taxon>
    </lineage>
</organism>
<keyword evidence="2" id="KW-1133">Transmembrane helix</keyword>
<dbReference type="RefSeq" id="WP_088252026.1">
    <property type="nucleotide sequence ID" value="NZ_NIDE01000001.1"/>
</dbReference>
<feature type="compositionally biased region" description="Polar residues" evidence="1">
    <location>
        <begin position="413"/>
        <end position="427"/>
    </location>
</feature>
<gene>
    <name evidence="4" type="ORF">FRUB_00548</name>
</gene>
<evidence type="ECO:0000256" key="2">
    <source>
        <dbReference type="SAM" id="Phobius"/>
    </source>
</evidence>
<feature type="compositionally biased region" description="Polar residues" evidence="1">
    <location>
        <begin position="457"/>
        <end position="474"/>
    </location>
</feature>
<keyword evidence="2" id="KW-0812">Transmembrane</keyword>
<evidence type="ECO:0000256" key="1">
    <source>
        <dbReference type="SAM" id="MobiDB-lite"/>
    </source>
</evidence>